<comment type="similarity">
    <text evidence="3">Belongs to the acetyltransferase family. NAA40 subfamily.</text>
</comment>
<feature type="compositionally biased region" description="Polar residues" evidence="12">
    <location>
        <begin position="15"/>
        <end position="28"/>
    </location>
</feature>
<feature type="region of interest" description="Disordered" evidence="12">
    <location>
        <begin position="1"/>
        <end position="39"/>
    </location>
</feature>
<name>A0A388LU41_CHABU</name>
<dbReference type="SUPFAM" id="SSF55729">
    <property type="entry name" value="Acyl-CoA N-acyltransferases (Nat)"/>
    <property type="match status" value="1"/>
</dbReference>
<keyword evidence="15" id="KW-1185">Reference proteome</keyword>
<evidence type="ECO:0000256" key="10">
    <source>
        <dbReference type="ARBA" id="ARBA00047821"/>
    </source>
</evidence>
<evidence type="ECO:0000313" key="14">
    <source>
        <dbReference type="EMBL" id="GBG85836.1"/>
    </source>
</evidence>
<evidence type="ECO:0000313" key="15">
    <source>
        <dbReference type="Proteomes" id="UP000265515"/>
    </source>
</evidence>
<dbReference type="InterPro" id="IPR000182">
    <property type="entry name" value="GNAT_dom"/>
</dbReference>
<evidence type="ECO:0000256" key="6">
    <source>
        <dbReference type="ARBA" id="ARBA00022490"/>
    </source>
</evidence>
<dbReference type="Gramene" id="GBG85836">
    <property type="protein sequence ID" value="GBG85836"/>
    <property type="gene ID" value="CBR_g40646"/>
</dbReference>
<proteinExistence type="inferred from homology"/>
<dbReference type="Pfam" id="PF00583">
    <property type="entry name" value="Acetyltransf_1"/>
    <property type="match status" value="1"/>
</dbReference>
<dbReference type="InterPro" id="IPR016181">
    <property type="entry name" value="Acyl_CoA_acyltransferase"/>
</dbReference>
<dbReference type="GO" id="GO:0043998">
    <property type="term" value="F:histone H2A acetyltransferase activity"/>
    <property type="evidence" value="ECO:0007669"/>
    <property type="project" value="InterPro"/>
</dbReference>
<feature type="region of interest" description="Disordered" evidence="12">
    <location>
        <begin position="161"/>
        <end position="180"/>
    </location>
</feature>
<accession>A0A388LU41</accession>
<dbReference type="GO" id="GO:1990189">
    <property type="term" value="F:protein N-terminal-serine acetyltransferase activity"/>
    <property type="evidence" value="ECO:0007669"/>
    <property type="project" value="UniProtKB-EC"/>
</dbReference>
<dbReference type="STRING" id="69332.A0A388LU41"/>
<dbReference type="EC" id="2.3.1.257" evidence="4"/>
<dbReference type="EMBL" id="BFEA01000536">
    <property type="protein sequence ID" value="GBG85836.1"/>
    <property type="molecule type" value="Genomic_DNA"/>
</dbReference>
<evidence type="ECO:0000259" key="13">
    <source>
        <dbReference type="PROSITE" id="PS51186"/>
    </source>
</evidence>
<keyword evidence="6" id="KW-0963">Cytoplasm</keyword>
<evidence type="ECO:0000256" key="1">
    <source>
        <dbReference type="ARBA" id="ARBA00004123"/>
    </source>
</evidence>
<protein>
    <recommendedName>
        <fullName evidence="5">N-alpha-acetyltransferase 40</fullName>
        <ecNumber evidence="4">2.3.1.257</ecNumber>
    </recommendedName>
</protein>
<comment type="caution">
    <text evidence="14">The sequence shown here is derived from an EMBL/GenBank/DDBJ whole genome shotgun (WGS) entry which is preliminary data.</text>
</comment>
<evidence type="ECO:0000256" key="7">
    <source>
        <dbReference type="ARBA" id="ARBA00022679"/>
    </source>
</evidence>
<feature type="compositionally biased region" description="Low complexity" evidence="12">
    <location>
        <begin position="162"/>
        <end position="180"/>
    </location>
</feature>
<feature type="region of interest" description="Disordered" evidence="12">
    <location>
        <begin position="190"/>
        <end position="312"/>
    </location>
</feature>
<comment type="catalytic activity">
    <reaction evidence="10">
        <text>N-terminal L-seryl-[histone H2A] + acetyl-CoA = N-terminal N(alpha)-acetyl-L-seryl-[histone H2A] + CoA + H(+)</text>
        <dbReference type="Rhea" id="RHEA:50600"/>
        <dbReference type="Rhea" id="RHEA-COMP:12742"/>
        <dbReference type="Rhea" id="RHEA-COMP:12744"/>
        <dbReference type="ChEBI" id="CHEBI:15378"/>
        <dbReference type="ChEBI" id="CHEBI:57287"/>
        <dbReference type="ChEBI" id="CHEBI:57288"/>
        <dbReference type="ChEBI" id="CHEBI:64738"/>
        <dbReference type="ChEBI" id="CHEBI:83690"/>
        <dbReference type="EC" id="2.3.1.257"/>
    </reaction>
</comment>
<dbReference type="AlphaFoldDB" id="A0A388LU41"/>
<dbReference type="GO" id="GO:0010485">
    <property type="term" value="F:histone H4 acetyltransferase activity"/>
    <property type="evidence" value="ECO:0007669"/>
    <property type="project" value="InterPro"/>
</dbReference>
<keyword evidence="7" id="KW-0808">Transferase</keyword>
<dbReference type="Proteomes" id="UP000265515">
    <property type="component" value="Unassembled WGS sequence"/>
</dbReference>
<evidence type="ECO:0000256" key="9">
    <source>
        <dbReference type="ARBA" id="ARBA00023315"/>
    </source>
</evidence>
<feature type="compositionally biased region" description="Basic residues" evidence="12">
    <location>
        <begin position="1"/>
        <end position="13"/>
    </location>
</feature>
<feature type="compositionally biased region" description="Gly residues" evidence="12">
    <location>
        <begin position="224"/>
        <end position="234"/>
    </location>
</feature>
<evidence type="ECO:0000256" key="11">
    <source>
        <dbReference type="ARBA" id="ARBA00049524"/>
    </source>
</evidence>
<evidence type="ECO:0000256" key="3">
    <source>
        <dbReference type="ARBA" id="ARBA00008870"/>
    </source>
</evidence>
<feature type="domain" description="N-acetyltransferase" evidence="13">
    <location>
        <begin position="320"/>
        <end position="420"/>
    </location>
</feature>
<dbReference type="CDD" id="cd04301">
    <property type="entry name" value="NAT_SF"/>
    <property type="match status" value="1"/>
</dbReference>
<sequence length="448" mass="49447">MTRKSAKCQHHPPRSSDSSGHQDVSTPAPSGIMGGAAGTDSYWPELRREGLTKMEIKVLKKEAMERHWAAEEVVAIANSKRDLLVDFPAPFKFEQNGLDLEVEFLTGDQLTPSLKDFITRLLKENMMYAYGQEWVTEARKKRKEMVDKNARYIFLRHRRGSSNDCNVSSSSASSSPSPVVGIPEAAAIAKKDEPPSTAMESCHVSSKKQTDLGGEAETKKVGGDEGGGGGGGGDMPPSSDFTKTMTEEKQTEEKKEAEVGAAAEEGEGEGEGEGRVLFDPPPSPTKAAMSEHSWPATSAEDEKKRLASSSSSKQPDVEGVVAFVHFRFVMEEDVEVLYVYELQLVPEIRRKGVGQFLMEIMEQMARKNNMRGVMLTVQKKNTFAWEFYTQKMGYSTDPISPSQVDPYAEPETYSYEILSKVFDPEARRHLEDVARAARDAMAAAEIPV</sequence>
<evidence type="ECO:0000256" key="2">
    <source>
        <dbReference type="ARBA" id="ARBA00004496"/>
    </source>
</evidence>
<keyword evidence="9" id="KW-0012">Acyltransferase</keyword>
<evidence type="ECO:0000256" key="5">
    <source>
        <dbReference type="ARBA" id="ARBA00015043"/>
    </source>
</evidence>
<dbReference type="PANTHER" id="PTHR20531">
    <property type="entry name" value="N-ALPHA-ACETYLTRANSFERASE 40"/>
    <property type="match status" value="1"/>
</dbReference>
<dbReference type="PROSITE" id="PS51186">
    <property type="entry name" value="GNAT"/>
    <property type="match status" value="1"/>
</dbReference>
<gene>
    <name evidence="14" type="ORF">CBR_g40646</name>
</gene>
<reference evidence="14 15" key="1">
    <citation type="journal article" date="2018" name="Cell">
        <title>The Chara Genome: Secondary Complexity and Implications for Plant Terrestrialization.</title>
        <authorList>
            <person name="Nishiyama T."/>
            <person name="Sakayama H."/>
            <person name="Vries J.D."/>
            <person name="Buschmann H."/>
            <person name="Saint-Marcoux D."/>
            <person name="Ullrich K.K."/>
            <person name="Haas F.B."/>
            <person name="Vanderstraeten L."/>
            <person name="Becker D."/>
            <person name="Lang D."/>
            <person name="Vosolsobe S."/>
            <person name="Rombauts S."/>
            <person name="Wilhelmsson P.K.I."/>
            <person name="Janitza P."/>
            <person name="Kern R."/>
            <person name="Heyl A."/>
            <person name="Rumpler F."/>
            <person name="Villalobos L.I.A.C."/>
            <person name="Clay J.M."/>
            <person name="Skokan R."/>
            <person name="Toyoda A."/>
            <person name="Suzuki Y."/>
            <person name="Kagoshima H."/>
            <person name="Schijlen E."/>
            <person name="Tajeshwar N."/>
            <person name="Catarino B."/>
            <person name="Hetherington A.J."/>
            <person name="Saltykova A."/>
            <person name="Bonnot C."/>
            <person name="Breuninger H."/>
            <person name="Symeonidi A."/>
            <person name="Radhakrishnan G.V."/>
            <person name="Van Nieuwerburgh F."/>
            <person name="Deforce D."/>
            <person name="Chang C."/>
            <person name="Karol K.G."/>
            <person name="Hedrich R."/>
            <person name="Ulvskov P."/>
            <person name="Glockner G."/>
            <person name="Delwiche C.F."/>
            <person name="Petrasek J."/>
            <person name="Van de Peer Y."/>
            <person name="Friml J."/>
            <person name="Beilby M."/>
            <person name="Dolan L."/>
            <person name="Kohara Y."/>
            <person name="Sugano S."/>
            <person name="Fujiyama A."/>
            <person name="Delaux P.-M."/>
            <person name="Quint M."/>
            <person name="TheiBen G."/>
            <person name="Hagemann M."/>
            <person name="Harholt J."/>
            <person name="Dunand C."/>
            <person name="Zachgo S."/>
            <person name="Langdale J."/>
            <person name="Maumus F."/>
            <person name="Straeten D.V.D."/>
            <person name="Gould S.B."/>
            <person name="Rensing S.A."/>
        </authorList>
    </citation>
    <scope>NUCLEOTIDE SEQUENCE [LARGE SCALE GENOMIC DNA]</scope>
    <source>
        <strain evidence="14 15">S276</strain>
    </source>
</reference>
<evidence type="ECO:0000256" key="12">
    <source>
        <dbReference type="SAM" id="MobiDB-lite"/>
    </source>
</evidence>
<organism evidence="14 15">
    <name type="scientific">Chara braunii</name>
    <name type="common">Braun's stonewort</name>
    <dbReference type="NCBI Taxonomy" id="69332"/>
    <lineage>
        <taxon>Eukaryota</taxon>
        <taxon>Viridiplantae</taxon>
        <taxon>Streptophyta</taxon>
        <taxon>Charophyceae</taxon>
        <taxon>Charales</taxon>
        <taxon>Characeae</taxon>
        <taxon>Chara</taxon>
    </lineage>
</organism>
<dbReference type="GO" id="GO:0005737">
    <property type="term" value="C:cytoplasm"/>
    <property type="evidence" value="ECO:0007669"/>
    <property type="project" value="UniProtKB-SubCell"/>
</dbReference>
<comment type="catalytic activity">
    <reaction evidence="11">
        <text>N-terminal L-seryl-[histone H4] + acetyl-CoA = N-terminal N(alpha)-acetyl-L-seryl-[histone H4] + CoA + H(+)</text>
        <dbReference type="Rhea" id="RHEA:50596"/>
        <dbReference type="Rhea" id="RHEA-COMP:12740"/>
        <dbReference type="Rhea" id="RHEA-COMP:12743"/>
        <dbReference type="ChEBI" id="CHEBI:15378"/>
        <dbReference type="ChEBI" id="CHEBI:57287"/>
        <dbReference type="ChEBI" id="CHEBI:57288"/>
        <dbReference type="ChEBI" id="CHEBI:64738"/>
        <dbReference type="ChEBI" id="CHEBI:83690"/>
        <dbReference type="EC" id="2.3.1.257"/>
    </reaction>
</comment>
<dbReference type="Gene3D" id="3.40.630.30">
    <property type="match status" value="1"/>
</dbReference>
<dbReference type="OrthoDB" id="424551at2759"/>
<feature type="compositionally biased region" description="Basic and acidic residues" evidence="12">
    <location>
        <begin position="245"/>
        <end position="258"/>
    </location>
</feature>
<dbReference type="InterPro" id="IPR039949">
    <property type="entry name" value="NAA40"/>
</dbReference>
<comment type="subcellular location">
    <subcellularLocation>
        <location evidence="2">Cytoplasm</location>
    </subcellularLocation>
    <subcellularLocation>
        <location evidence="1">Nucleus</location>
    </subcellularLocation>
</comment>
<evidence type="ECO:0000256" key="8">
    <source>
        <dbReference type="ARBA" id="ARBA00023242"/>
    </source>
</evidence>
<evidence type="ECO:0000256" key="4">
    <source>
        <dbReference type="ARBA" id="ARBA00012950"/>
    </source>
</evidence>
<keyword evidence="8" id="KW-0539">Nucleus</keyword>
<dbReference type="PANTHER" id="PTHR20531:SF1">
    <property type="entry name" value="N-ALPHA-ACETYLTRANSFERASE 40"/>
    <property type="match status" value="1"/>
</dbReference>
<dbReference type="GO" id="GO:0005634">
    <property type="term" value="C:nucleus"/>
    <property type="evidence" value="ECO:0007669"/>
    <property type="project" value="UniProtKB-SubCell"/>
</dbReference>